<evidence type="ECO:0000313" key="1">
    <source>
        <dbReference type="EMBL" id="ORZ20675.1"/>
    </source>
</evidence>
<dbReference type="EMBL" id="MCGE01000006">
    <property type="protein sequence ID" value="ORZ20675.1"/>
    <property type="molecule type" value="Genomic_DNA"/>
</dbReference>
<comment type="caution">
    <text evidence="1">The sequence shown here is derived from an EMBL/GenBank/DDBJ whole genome shotgun (WGS) entry which is preliminary data.</text>
</comment>
<dbReference type="Proteomes" id="UP000193560">
    <property type="component" value="Unassembled WGS sequence"/>
</dbReference>
<gene>
    <name evidence="1" type="ORF">BCR42DRAFT_389865</name>
</gene>
<dbReference type="InterPro" id="IPR036322">
    <property type="entry name" value="WD40_repeat_dom_sf"/>
</dbReference>
<dbReference type="InterPro" id="IPR015943">
    <property type="entry name" value="WD40/YVTN_repeat-like_dom_sf"/>
</dbReference>
<accession>A0A1X2IQV3</accession>
<organism evidence="1 2">
    <name type="scientific">Absidia repens</name>
    <dbReference type="NCBI Taxonomy" id="90262"/>
    <lineage>
        <taxon>Eukaryota</taxon>
        <taxon>Fungi</taxon>
        <taxon>Fungi incertae sedis</taxon>
        <taxon>Mucoromycota</taxon>
        <taxon>Mucoromycotina</taxon>
        <taxon>Mucoromycetes</taxon>
        <taxon>Mucorales</taxon>
        <taxon>Cunninghamellaceae</taxon>
        <taxon>Absidia</taxon>
    </lineage>
</organism>
<proteinExistence type="predicted"/>
<dbReference type="AlphaFoldDB" id="A0A1X2IQV3"/>
<protein>
    <submittedName>
        <fullName evidence="1">Uncharacterized protein</fullName>
    </submittedName>
</protein>
<reference evidence="1 2" key="1">
    <citation type="submission" date="2016-07" db="EMBL/GenBank/DDBJ databases">
        <title>Pervasive Adenine N6-methylation of Active Genes in Fungi.</title>
        <authorList>
            <consortium name="DOE Joint Genome Institute"/>
            <person name="Mondo S.J."/>
            <person name="Dannebaum R.O."/>
            <person name="Kuo R.C."/>
            <person name="Labutti K."/>
            <person name="Haridas S."/>
            <person name="Kuo A."/>
            <person name="Salamov A."/>
            <person name="Ahrendt S.R."/>
            <person name="Lipzen A."/>
            <person name="Sullivan W."/>
            <person name="Andreopoulos W.B."/>
            <person name="Clum A."/>
            <person name="Lindquist E."/>
            <person name="Daum C."/>
            <person name="Ramamoorthy G.K."/>
            <person name="Gryganskyi A."/>
            <person name="Culley D."/>
            <person name="Magnuson J.K."/>
            <person name="James T.Y."/>
            <person name="O'Malley M.A."/>
            <person name="Stajich J.E."/>
            <person name="Spatafora J.W."/>
            <person name="Visel A."/>
            <person name="Grigoriev I.V."/>
        </authorList>
    </citation>
    <scope>NUCLEOTIDE SEQUENCE [LARGE SCALE GENOMIC DNA]</scope>
    <source>
        <strain evidence="1 2">NRRL 1336</strain>
    </source>
</reference>
<name>A0A1X2IQV3_9FUNG</name>
<sequence>MTSFRWKGIYRIIFDNKCCNCVYNNHSRYSFSFNIQLDFRKSPKYNYSFYPYADAIMNVKWCRDDTMLLPSSTDGKLRIMDAESQECLETFIGHKSLVKSENLHSTLKVIHRDNNHPTWM</sequence>
<dbReference type="SUPFAM" id="SSF50978">
    <property type="entry name" value="WD40 repeat-like"/>
    <property type="match status" value="1"/>
</dbReference>
<keyword evidence="2" id="KW-1185">Reference proteome</keyword>
<evidence type="ECO:0000313" key="2">
    <source>
        <dbReference type="Proteomes" id="UP000193560"/>
    </source>
</evidence>
<dbReference type="OrthoDB" id="2096344at2759"/>
<dbReference type="Gene3D" id="2.130.10.10">
    <property type="entry name" value="YVTN repeat-like/Quinoprotein amine dehydrogenase"/>
    <property type="match status" value="1"/>
</dbReference>